<evidence type="ECO:0000313" key="3">
    <source>
        <dbReference type="Proteomes" id="UP001552299"/>
    </source>
</evidence>
<dbReference type="Proteomes" id="UP001552299">
    <property type="component" value="Unassembled WGS sequence"/>
</dbReference>
<organism evidence="2 3">
    <name type="scientific">Dendrobium thyrsiflorum</name>
    <name type="common">Pinecone-like raceme dendrobium</name>
    <name type="synonym">Orchid</name>
    <dbReference type="NCBI Taxonomy" id="117978"/>
    <lineage>
        <taxon>Eukaryota</taxon>
        <taxon>Viridiplantae</taxon>
        <taxon>Streptophyta</taxon>
        <taxon>Embryophyta</taxon>
        <taxon>Tracheophyta</taxon>
        <taxon>Spermatophyta</taxon>
        <taxon>Magnoliopsida</taxon>
        <taxon>Liliopsida</taxon>
        <taxon>Asparagales</taxon>
        <taxon>Orchidaceae</taxon>
        <taxon>Epidendroideae</taxon>
        <taxon>Malaxideae</taxon>
        <taxon>Dendrobiinae</taxon>
        <taxon>Dendrobium</taxon>
    </lineage>
</organism>
<keyword evidence="3" id="KW-1185">Reference proteome</keyword>
<feature type="compositionally biased region" description="Pro residues" evidence="1">
    <location>
        <begin position="21"/>
        <end position="36"/>
    </location>
</feature>
<gene>
    <name evidence="2" type="ORF">M5K25_017798</name>
</gene>
<accession>A0ABD0UGH9</accession>
<proteinExistence type="predicted"/>
<name>A0ABD0UGH9_DENTH</name>
<feature type="compositionally biased region" description="Pro residues" evidence="1">
    <location>
        <begin position="1"/>
        <end position="13"/>
    </location>
</feature>
<evidence type="ECO:0000256" key="1">
    <source>
        <dbReference type="SAM" id="MobiDB-lite"/>
    </source>
</evidence>
<dbReference type="AlphaFoldDB" id="A0ABD0UGH9"/>
<comment type="caution">
    <text evidence="2">The sequence shown here is derived from an EMBL/GenBank/DDBJ whole genome shotgun (WGS) entry which is preliminary data.</text>
</comment>
<protein>
    <submittedName>
        <fullName evidence="2">Uncharacterized protein</fullName>
    </submittedName>
</protein>
<evidence type="ECO:0000313" key="2">
    <source>
        <dbReference type="EMBL" id="KAL0911869.1"/>
    </source>
</evidence>
<dbReference type="EMBL" id="JANQDX010000014">
    <property type="protein sequence ID" value="KAL0911869.1"/>
    <property type="molecule type" value="Genomic_DNA"/>
</dbReference>
<sequence>MPYSPSLPKPPISPIHLFQTSPPPSQSLPPPSPPLSPTTLLLTHTLSRGGTDCLPH</sequence>
<reference evidence="2 3" key="1">
    <citation type="journal article" date="2024" name="Plant Biotechnol. J.">
        <title>Dendrobium thyrsiflorum genome and its molecular insights into genes involved in important horticultural traits.</title>
        <authorList>
            <person name="Chen B."/>
            <person name="Wang J.Y."/>
            <person name="Zheng P.J."/>
            <person name="Li K.L."/>
            <person name="Liang Y.M."/>
            <person name="Chen X.F."/>
            <person name="Zhang C."/>
            <person name="Zhao X."/>
            <person name="He X."/>
            <person name="Zhang G.Q."/>
            <person name="Liu Z.J."/>
            <person name="Xu Q."/>
        </authorList>
    </citation>
    <scope>NUCLEOTIDE SEQUENCE [LARGE SCALE GENOMIC DNA]</scope>
    <source>
        <strain evidence="2">GZMU011</strain>
    </source>
</reference>
<feature type="region of interest" description="Disordered" evidence="1">
    <location>
        <begin position="1"/>
        <end position="40"/>
    </location>
</feature>